<dbReference type="Proteomes" id="UP000199032">
    <property type="component" value="Unassembled WGS sequence"/>
</dbReference>
<evidence type="ECO:0000256" key="2">
    <source>
        <dbReference type="ARBA" id="ARBA00023186"/>
    </source>
</evidence>
<dbReference type="STRING" id="1742972.COMA1_20338"/>
<evidence type="ECO:0000313" key="5">
    <source>
        <dbReference type="Proteomes" id="UP000199032"/>
    </source>
</evidence>
<dbReference type="PANTHER" id="PTHR33643:SF1">
    <property type="entry name" value="UREASE ACCESSORY PROTEIN D"/>
    <property type="match status" value="1"/>
</dbReference>
<accession>A0A0S4LD56</accession>
<dbReference type="EMBL" id="CZQA01000008">
    <property type="protein sequence ID" value="CUS35555.1"/>
    <property type="molecule type" value="Genomic_DNA"/>
</dbReference>
<feature type="compositionally biased region" description="Polar residues" evidence="3">
    <location>
        <begin position="17"/>
        <end position="30"/>
    </location>
</feature>
<organism evidence="4 5">
    <name type="scientific">Candidatus Nitrospira nitrosa</name>
    <dbReference type="NCBI Taxonomy" id="1742972"/>
    <lineage>
        <taxon>Bacteria</taxon>
        <taxon>Pseudomonadati</taxon>
        <taxon>Nitrospirota</taxon>
        <taxon>Nitrospiria</taxon>
        <taxon>Nitrospirales</taxon>
        <taxon>Nitrospiraceae</taxon>
        <taxon>Nitrospira</taxon>
    </lineage>
</organism>
<protein>
    <submittedName>
        <fullName evidence="4">Putative Urease accessory protein UreD</fullName>
    </submittedName>
</protein>
<feature type="region of interest" description="Disordered" evidence="3">
    <location>
        <begin position="1"/>
        <end position="39"/>
    </location>
</feature>
<sequence length="321" mass="34811">MTMPTEQGQRKRAARKTGTSQPRASSGTRTSVRKKKSPERFATELVGRVGELKLTYTKLDHRTVISHSYFTTPWKLLPPIYLDDTGSAYTLLVNPSGGLVGGDHLSLDMTVEQHAHVIISAPSANRVYQTEGLVSEQHVAIAVEPGAILEWFPEHTIPFAGSRFRQSLRATVGPGATLFLWDALASGRIARGERWAFTDLENEILITTANGNSLLERYALDPATDLGVVGLAEEWDYVASFYVVNDALAPEVWTGLESTIAALLDTKPGAVLGGVSTPPVPGLAVKLLARTAPDLLAMMEALWAAAREAVLKLPPISLRKY</sequence>
<dbReference type="GO" id="GO:0016151">
    <property type="term" value="F:nickel cation binding"/>
    <property type="evidence" value="ECO:0007669"/>
    <property type="project" value="InterPro"/>
</dbReference>
<evidence type="ECO:0000256" key="3">
    <source>
        <dbReference type="SAM" id="MobiDB-lite"/>
    </source>
</evidence>
<dbReference type="AlphaFoldDB" id="A0A0S4LD56"/>
<keyword evidence="5" id="KW-1185">Reference proteome</keyword>
<dbReference type="OrthoDB" id="9807968at2"/>
<dbReference type="PANTHER" id="PTHR33643">
    <property type="entry name" value="UREASE ACCESSORY PROTEIN D"/>
    <property type="match status" value="1"/>
</dbReference>
<dbReference type="Pfam" id="PF01774">
    <property type="entry name" value="UreD"/>
    <property type="match status" value="1"/>
</dbReference>
<keyword evidence="2" id="KW-0143">Chaperone</keyword>
<dbReference type="RefSeq" id="WP_090747929.1">
    <property type="nucleotide sequence ID" value="NZ_CZQA01000008.1"/>
</dbReference>
<dbReference type="InterPro" id="IPR002669">
    <property type="entry name" value="UreD"/>
</dbReference>
<reference evidence="4 5" key="1">
    <citation type="submission" date="2015-10" db="EMBL/GenBank/DDBJ databases">
        <authorList>
            <person name="Gilbert D.G."/>
        </authorList>
    </citation>
    <scope>NUCLEOTIDE SEQUENCE [LARGE SCALE GENOMIC DNA]</scope>
    <source>
        <strain evidence="4">COMA1</strain>
    </source>
</reference>
<comment type="similarity">
    <text evidence="1">Belongs to the UreD family.</text>
</comment>
<gene>
    <name evidence="4" type="ORF">COMA1_20338</name>
</gene>
<name>A0A0S4LD56_9BACT</name>
<dbReference type="HAMAP" id="MF_01384">
    <property type="entry name" value="UreD"/>
    <property type="match status" value="1"/>
</dbReference>
<evidence type="ECO:0000256" key="1">
    <source>
        <dbReference type="ARBA" id="ARBA00007177"/>
    </source>
</evidence>
<evidence type="ECO:0000313" key="4">
    <source>
        <dbReference type="EMBL" id="CUS35555.1"/>
    </source>
</evidence>
<proteinExistence type="inferred from homology"/>